<feature type="active site" evidence="5">
    <location>
        <position position="108"/>
    </location>
</feature>
<dbReference type="Gene3D" id="3.90.730.10">
    <property type="entry name" value="Ribonuclease T2-like"/>
    <property type="match status" value="1"/>
</dbReference>
<keyword evidence="7" id="KW-1185">Reference proteome</keyword>
<dbReference type="PANTHER" id="PTHR11240:SF22">
    <property type="entry name" value="RIBONUCLEASE T2"/>
    <property type="match status" value="1"/>
</dbReference>
<dbReference type="PROSITE" id="PS00530">
    <property type="entry name" value="RNASE_T2_1"/>
    <property type="match status" value="1"/>
</dbReference>
<dbReference type="GeneID" id="41961407"/>
<keyword evidence="4" id="KW-1015">Disulfide bond</keyword>
<proteinExistence type="inferred from homology"/>
<name>A0A6P8B4S1_PYRGI</name>
<dbReference type="PANTHER" id="PTHR11240">
    <property type="entry name" value="RIBONUCLEASE T2"/>
    <property type="match status" value="1"/>
</dbReference>
<feature type="active site" evidence="5">
    <location>
        <position position="170"/>
    </location>
</feature>
<dbReference type="Pfam" id="PF00445">
    <property type="entry name" value="Ribonuclease_T2"/>
    <property type="match status" value="1"/>
</dbReference>
<dbReference type="PROSITE" id="PS00531">
    <property type="entry name" value="RNASE_T2_2"/>
    <property type="match status" value="1"/>
</dbReference>
<sequence length="320" mass="34973">MAPQQSIRALLAYAGNIFSQVPLGGIANPFDSGSAVAGNTGVQQQQCHYSPLTGAPVCPIDGPMSCHNSTPVAGNSCCFVHPGGQLMLTQFWDQDIHEGGSDEDWTIHGLWPDLCNGGYEQFCNIAPQYRNITEILHAHGQADLVSFMNRYWVADRGTNDHLWEHEWNKHGTCINTLAPACYSTPSSSSSCSKSEEAAVASPGEMAVVDYFTRAVALFKTLDTYTALERAGIVPHARKRYPLVDVQKALAEYLGGGKVALRCRGGNRHRKGDVLNEAWFVYYVKGSLQTGEFVPAPPTGRDATNCAPWIKYPPKRRRGDL</sequence>
<comment type="similarity">
    <text evidence="1 6">Belongs to the RNase T2 family.</text>
</comment>
<dbReference type="EC" id="4.6.1.19" evidence="2"/>
<dbReference type="KEGG" id="pgri:PgNI_06474"/>
<keyword evidence="3" id="KW-0255">Endonuclease</keyword>
<dbReference type="GO" id="GO:0003723">
    <property type="term" value="F:RNA binding"/>
    <property type="evidence" value="ECO:0007669"/>
    <property type="project" value="InterPro"/>
</dbReference>
<evidence type="ECO:0000256" key="4">
    <source>
        <dbReference type="ARBA" id="ARBA00023157"/>
    </source>
</evidence>
<dbReference type="CDD" id="cd01061">
    <property type="entry name" value="RNase_T2_euk"/>
    <property type="match status" value="1"/>
</dbReference>
<evidence type="ECO:0000313" key="8">
    <source>
        <dbReference type="RefSeq" id="XP_030982019.1"/>
    </source>
</evidence>
<dbReference type="InterPro" id="IPR018188">
    <property type="entry name" value="RNase_T2_His_AS_1"/>
</dbReference>
<organism evidence="7 8">
    <name type="scientific">Pyricularia grisea</name>
    <name type="common">Crabgrass-specific blast fungus</name>
    <name type="synonym">Magnaporthe grisea</name>
    <dbReference type="NCBI Taxonomy" id="148305"/>
    <lineage>
        <taxon>Eukaryota</taxon>
        <taxon>Fungi</taxon>
        <taxon>Dikarya</taxon>
        <taxon>Ascomycota</taxon>
        <taxon>Pezizomycotina</taxon>
        <taxon>Sordariomycetes</taxon>
        <taxon>Sordariomycetidae</taxon>
        <taxon>Magnaporthales</taxon>
        <taxon>Pyriculariaceae</taxon>
        <taxon>Pyricularia</taxon>
    </lineage>
</organism>
<evidence type="ECO:0000256" key="3">
    <source>
        <dbReference type="ARBA" id="ARBA00022759"/>
    </source>
</evidence>
<protein>
    <recommendedName>
        <fullName evidence="2">ribonuclease T2</fullName>
        <ecNumber evidence="2">4.6.1.19</ecNumber>
    </recommendedName>
</protein>
<feature type="active site" evidence="5">
    <location>
        <position position="166"/>
    </location>
</feature>
<dbReference type="Proteomes" id="UP000515153">
    <property type="component" value="Chromosome I"/>
</dbReference>
<dbReference type="GO" id="GO:0006401">
    <property type="term" value="P:RNA catabolic process"/>
    <property type="evidence" value="ECO:0007669"/>
    <property type="project" value="TreeGrafter"/>
</dbReference>
<dbReference type="InterPro" id="IPR001568">
    <property type="entry name" value="RNase_T2-like"/>
</dbReference>
<dbReference type="AlphaFoldDB" id="A0A6P8B4S1"/>
<evidence type="ECO:0000256" key="6">
    <source>
        <dbReference type="RuleBase" id="RU004328"/>
    </source>
</evidence>
<evidence type="ECO:0000256" key="5">
    <source>
        <dbReference type="PIRSR" id="PIRSR633697-1"/>
    </source>
</evidence>
<reference evidence="8" key="3">
    <citation type="submission" date="2025-08" db="UniProtKB">
        <authorList>
            <consortium name="RefSeq"/>
        </authorList>
    </citation>
    <scope>IDENTIFICATION</scope>
    <source>
        <strain evidence="8">NI907</strain>
    </source>
</reference>
<gene>
    <name evidence="8" type="ORF">PgNI_06474</name>
</gene>
<evidence type="ECO:0000256" key="2">
    <source>
        <dbReference type="ARBA" id="ARBA00012571"/>
    </source>
</evidence>
<dbReference type="GO" id="GO:0033897">
    <property type="term" value="F:ribonuclease T2 activity"/>
    <property type="evidence" value="ECO:0007669"/>
    <property type="project" value="UniProtKB-EC"/>
</dbReference>
<dbReference type="InterPro" id="IPR033130">
    <property type="entry name" value="RNase_T2_His_AS_2"/>
</dbReference>
<keyword evidence="3" id="KW-0540">Nuclease</keyword>
<dbReference type="SUPFAM" id="SSF55895">
    <property type="entry name" value="Ribonuclease Rh-like"/>
    <property type="match status" value="1"/>
</dbReference>
<reference evidence="8" key="2">
    <citation type="submission" date="2019-10" db="EMBL/GenBank/DDBJ databases">
        <authorList>
            <consortium name="NCBI Genome Project"/>
        </authorList>
    </citation>
    <scope>NUCLEOTIDE SEQUENCE</scope>
    <source>
        <strain evidence="8">NI907</strain>
    </source>
</reference>
<dbReference type="RefSeq" id="XP_030982019.1">
    <property type="nucleotide sequence ID" value="XM_031126498.1"/>
</dbReference>
<evidence type="ECO:0000313" key="7">
    <source>
        <dbReference type="Proteomes" id="UP000515153"/>
    </source>
</evidence>
<keyword evidence="3" id="KW-0378">Hydrolase</keyword>
<accession>A0A6P8B4S1</accession>
<dbReference type="InterPro" id="IPR033697">
    <property type="entry name" value="Ribonuclease_T2_eukaryotic"/>
</dbReference>
<dbReference type="OrthoDB" id="435754at2759"/>
<dbReference type="InterPro" id="IPR036430">
    <property type="entry name" value="RNase_T2-like_sf"/>
</dbReference>
<evidence type="ECO:0000256" key="1">
    <source>
        <dbReference type="ARBA" id="ARBA00007469"/>
    </source>
</evidence>
<reference evidence="7 8" key="1">
    <citation type="journal article" date="2019" name="Mol. Biol. Evol.">
        <title>Blast fungal genomes show frequent chromosomal changes, gene gains and losses, and effector gene turnover.</title>
        <authorList>
            <person name="Gomez Luciano L.B."/>
            <person name="Jason Tsai I."/>
            <person name="Chuma I."/>
            <person name="Tosa Y."/>
            <person name="Chen Y.H."/>
            <person name="Li J.Y."/>
            <person name="Li M.Y."/>
            <person name="Jade Lu M.Y."/>
            <person name="Nakayashiki H."/>
            <person name="Li W.H."/>
        </authorList>
    </citation>
    <scope>NUCLEOTIDE SEQUENCE [LARGE SCALE GENOMIC DNA]</scope>
    <source>
        <strain evidence="7 8">NI907</strain>
    </source>
</reference>
<dbReference type="GO" id="GO:0005576">
    <property type="term" value="C:extracellular region"/>
    <property type="evidence" value="ECO:0007669"/>
    <property type="project" value="TreeGrafter"/>
</dbReference>